<dbReference type="GO" id="GO:0006419">
    <property type="term" value="P:alanyl-tRNA aminoacylation"/>
    <property type="evidence" value="ECO:0007669"/>
    <property type="project" value="UniProtKB-UniRule"/>
</dbReference>
<feature type="domain" description="Alanyl-transfer RNA synthetases family profile" evidence="15">
    <location>
        <begin position="2"/>
        <end position="711"/>
    </location>
</feature>
<keyword evidence="7 12" id="KW-0862">Zinc</keyword>
<dbReference type="GO" id="GO:0008270">
    <property type="term" value="F:zinc ion binding"/>
    <property type="evidence" value="ECO:0007669"/>
    <property type="project" value="UniProtKB-UniRule"/>
</dbReference>
<dbReference type="GO" id="GO:0005524">
    <property type="term" value="F:ATP binding"/>
    <property type="evidence" value="ECO:0007669"/>
    <property type="project" value="UniProtKB-UniRule"/>
</dbReference>
<evidence type="ECO:0000256" key="5">
    <source>
        <dbReference type="ARBA" id="ARBA00022723"/>
    </source>
</evidence>
<keyword evidence="13" id="KW-0175">Coiled coil</keyword>
<evidence type="ECO:0000259" key="15">
    <source>
        <dbReference type="PROSITE" id="PS50860"/>
    </source>
</evidence>
<feature type="binding site" evidence="12">
    <location>
        <position position="668"/>
    </location>
    <ligand>
        <name>Zn(2+)</name>
        <dbReference type="ChEBI" id="CHEBI:29105"/>
    </ligand>
</feature>
<protein>
    <recommendedName>
        <fullName evidence="12">Alanine--tRNA ligase</fullName>
        <ecNumber evidence="12">6.1.1.7</ecNumber>
    </recommendedName>
    <alternativeName>
        <fullName evidence="12">Alanyl-tRNA synthetase</fullName>
        <shortName evidence="12">AlaRS</shortName>
    </alternativeName>
</protein>
<dbReference type="SUPFAM" id="SSF101353">
    <property type="entry name" value="Putative anticodon-binding domain of alanyl-tRNA synthetase (AlaRS)"/>
    <property type="match status" value="1"/>
</dbReference>
<dbReference type="Proteomes" id="UP000613768">
    <property type="component" value="Unassembled WGS sequence"/>
</dbReference>
<feature type="binding site" evidence="12">
    <location>
        <position position="570"/>
    </location>
    <ligand>
        <name>Zn(2+)</name>
        <dbReference type="ChEBI" id="CHEBI:29105"/>
    </ligand>
</feature>
<evidence type="ECO:0000256" key="10">
    <source>
        <dbReference type="ARBA" id="ARBA00022917"/>
    </source>
</evidence>
<dbReference type="InterPro" id="IPR018162">
    <property type="entry name" value="Ala-tRNA-ligase_IIc_anticod-bd"/>
</dbReference>
<feature type="binding site" evidence="12">
    <location>
        <position position="672"/>
    </location>
    <ligand>
        <name>Zn(2+)</name>
        <dbReference type="ChEBI" id="CHEBI:29105"/>
    </ligand>
</feature>
<evidence type="ECO:0000256" key="7">
    <source>
        <dbReference type="ARBA" id="ARBA00022833"/>
    </source>
</evidence>
<sequence>MKTSADIRTDFLEFFRSKGHAVVPSAPLVPGNDPSLLFTNAGMVQFKDVFLGGEKRSYKRAASSQRCLRAGGKHNDLDSVGYTARHHTFFEMLGNFSFGDYFKKDAIAYAWELLTAVWKIPADKLLVTIYHSDDEAFDIWHKDIGLPAERIIRIGDNKGAPYASDNFWQMADTGPCGPCSEIFYDHGEGIPGGPPGSPDEDGDRFIEIWNNVFMQFDRQPDGTLVPLPAPCVDTGMGLERISAVLQHVHSNYEIDLFQALIKAASELTGTADLENKSLRVIADHIRACSFLIVDGVLPSNEGRGYVLRRIIRRALRHGWMLGVRGGFFHKMVKPLVQLMGEAYPELAAKQDLVAQALKAEEERFAETLDQGMKIFDEVAKRSQGSIPGADAFRLYDTYGFPVDLTADIARERGLTVDMAGFESAMEQQRERAREASKFASAGVLPSELVAKLHPTQFLGYESLEADGCKVMALMRDGVVVDRVEAGQQAVVVLDKTPFYAESGGQVGDQGVLLDAKHDRFQVLDTQKLSAAFHGHVGSVLSGAIAVGDLISARVDGERRQATILNHSATHLLHAALREVLGEHVTQKGSLVAPDRLRFDFAHFQPITAEQLAQIEDRVNQQIRANAEAEVHHMGMQEALDFGAMALFGEKYGEHVRVLKMGDFSVELCGGTHVHRAGDIGLFKILSEGGISAGVRRIEAVTGQGALEHVASLESRVGDLARLTGSSNADLVDKIKQILDRQKKLEKELEAIKAKLAAGAAGDLASTAQDIGGIRVVAAKLEGADPKSLRDSVDVLKQKLGDAVIVLAAGKDGKASLVAGVSGAALGKLKAGELVGKVAARIGGKGGGRPDMAQGGGDDSPELLQALSEVPDWVSSALN</sequence>
<proteinExistence type="inferred from homology"/>
<dbReference type="GO" id="GO:0045892">
    <property type="term" value="P:negative regulation of DNA-templated transcription"/>
    <property type="evidence" value="ECO:0007669"/>
    <property type="project" value="TreeGrafter"/>
</dbReference>
<dbReference type="SUPFAM" id="SSF55681">
    <property type="entry name" value="Class II aaRS and biotin synthetases"/>
    <property type="match status" value="1"/>
</dbReference>
<comment type="similarity">
    <text evidence="2 12">Belongs to the class-II aminoacyl-tRNA synthetase family.</text>
</comment>
<keyword evidence="4 12" id="KW-0436">Ligase</keyword>
<dbReference type="PRINTS" id="PR00980">
    <property type="entry name" value="TRNASYNTHALA"/>
</dbReference>
<dbReference type="Pfam" id="PF02272">
    <property type="entry name" value="DHHA1"/>
    <property type="match status" value="1"/>
</dbReference>
<dbReference type="GO" id="GO:0005829">
    <property type="term" value="C:cytosol"/>
    <property type="evidence" value="ECO:0007669"/>
    <property type="project" value="TreeGrafter"/>
</dbReference>
<evidence type="ECO:0000256" key="9">
    <source>
        <dbReference type="ARBA" id="ARBA00022884"/>
    </source>
</evidence>
<dbReference type="SMART" id="SM00863">
    <property type="entry name" value="tRNA_SAD"/>
    <property type="match status" value="1"/>
</dbReference>
<keyword evidence="9 12" id="KW-0694">RNA-binding</keyword>
<dbReference type="InterPro" id="IPR018164">
    <property type="entry name" value="Ala-tRNA-synth_IIc_N"/>
</dbReference>
<dbReference type="FunFam" id="2.40.30.130:FF:000001">
    <property type="entry name" value="Alanine--tRNA ligase"/>
    <property type="match status" value="1"/>
</dbReference>
<dbReference type="InterPro" id="IPR002318">
    <property type="entry name" value="Ala-tRNA-lgiase_IIc"/>
</dbReference>
<accession>A0AAW3ZLZ2</accession>
<dbReference type="PANTHER" id="PTHR11777">
    <property type="entry name" value="ALANYL-TRNA SYNTHETASE"/>
    <property type="match status" value="1"/>
</dbReference>
<dbReference type="PROSITE" id="PS50860">
    <property type="entry name" value="AA_TRNA_LIGASE_II_ALA"/>
    <property type="match status" value="1"/>
</dbReference>
<keyword evidence="11 12" id="KW-0030">Aminoacyl-tRNA synthetase</keyword>
<dbReference type="InterPro" id="IPR012947">
    <property type="entry name" value="tRNA_SAD"/>
</dbReference>
<evidence type="ECO:0000256" key="3">
    <source>
        <dbReference type="ARBA" id="ARBA00022555"/>
    </source>
</evidence>
<dbReference type="NCBIfam" id="TIGR00344">
    <property type="entry name" value="alaS"/>
    <property type="match status" value="1"/>
</dbReference>
<dbReference type="EC" id="6.1.1.7" evidence="12"/>
<dbReference type="Gene3D" id="3.10.310.40">
    <property type="match status" value="1"/>
</dbReference>
<comment type="function">
    <text evidence="12">Catalyzes the attachment of alanine to tRNA(Ala) in a two-step reaction: alanine is first activated by ATP to form Ala-AMP and then transferred to the acceptor end of tRNA(Ala). Also edits incorrectly charged Ser-tRNA(Ala) and Gly-tRNA(Ala) via its editing domain.</text>
</comment>
<keyword evidence="3 12" id="KW-0820">tRNA-binding</keyword>
<comment type="subcellular location">
    <subcellularLocation>
        <location evidence="1 12">Cytoplasm</location>
    </subcellularLocation>
</comment>
<reference evidence="16 17" key="1">
    <citation type="submission" date="2020-09" db="EMBL/GenBank/DDBJ databases">
        <title>Pseudoxanthomonas sp. CAU 1598 isolated from sand of Yaerae Beach.</title>
        <authorList>
            <person name="Kim W."/>
        </authorList>
    </citation>
    <scope>NUCLEOTIDE SEQUENCE [LARGE SCALE GENOMIC DNA]</scope>
    <source>
        <strain evidence="16 17">CAU 1598</strain>
    </source>
</reference>
<dbReference type="SUPFAM" id="SSF50447">
    <property type="entry name" value="Translation proteins"/>
    <property type="match status" value="1"/>
</dbReference>
<dbReference type="InterPro" id="IPR003156">
    <property type="entry name" value="DHHA1_dom"/>
</dbReference>
<dbReference type="RefSeq" id="WP_192029502.1">
    <property type="nucleotide sequence ID" value="NZ_JACYTR010000016.1"/>
</dbReference>
<dbReference type="Pfam" id="PF01411">
    <property type="entry name" value="tRNA-synt_2c"/>
    <property type="match status" value="1"/>
</dbReference>
<dbReference type="Gene3D" id="6.10.250.550">
    <property type="match status" value="1"/>
</dbReference>
<evidence type="ECO:0000256" key="11">
    <source>
        <dbReference type="ARBA" id="ARBA00023146"/>
    </source>
</evidence>
<keyword evidence="17" id="KW-1185">Reference proteome</keyword>
<dbReference type="InterPro" id="IPR018165">
    <property type="entry name" value="Ala-tRNA-synth_IIc_core"/>
</dbReference>
<dbReference type="FunFam" id="3.10.310.40:FF:000001">
    <property type="entry name" value="Alanine--tRNA ligase"/>
    <property type="match status" value="1"/>
</dbReference>
<feature type="compositionally biased region" description="Gly residues" evidence="14">
    <location>
        <begin position="843"/>
        <end position="857"/>
    </location>
</feature>
<dbReference type="InterPro" id="IPR045864">
    <property type="entry name" value="aa-tRNA-synth_II/BPL/LPL"/>
</dbReference>
<dbReference type="GO" id="GO:0000049">
    <property type="term" value="F:tRNA binding"/>
    <property type="evidence" value="ECO:0007669"/>
    <property type="project" value="UniProtKB-KW"/>
</dbReference>
<name>A0AAW3ZLZ2_9GAMM</name>
<comment type="cofactor">
    <cofactor evidence="12">
        <name>Zn(2+)</name>
        <dbReference type="ChEBI" id="CHEBI:29105"/>
    </cofactor>
    <text evidence="12">Binds 1 zinc ion per subunit.</text>
</comment>
<evidence type="ECO:0000313" key="16">
    <source>
        <dbReference type="EMBL" id="MBD8526082.1"/>
    </source>
</evidence>
<evidence type="ECO:0000256" key="1">
    <source>
        <dbReference type="ARBA" id="ARBA00004496"/>
    </source>
</evidence>
<keyword evidence="5 12" id="KW-0479">Metal-binding</keyword>
<dbReference type="AlphaFoldDB" id="A0AAW3ZLZ2"/>
<evidence type="ECO:0000256" key="4">
    <source>
        <dbReference type="ARBA" id="ARBA00022598"/>
    </source>
</evidence>
<evidence type="ECO:0000256" key="8">
    <source>
        <dbReference type="ARBA" id="ARBA00022840"/>
    </source>
</evidence>
<dbReference type="InterPro" id="IPR009000">
    <property type="entry name" value="Transl_B-barrel_sf"/>
</dbReference>
<dbReference type="InterPro" id="IPR018163">
    <property type="entry name" value="Thr/Ala-tRNA-synth_IIc_edit"/>
</dbReference>
<dbReference type="FunFam" id="3.30.54.20:FF:000001">
    <property type="entry name" value="Alanine--tRNA ligase"/>
    <property type="match status" value="1"/>
</dbReference>
<dbReference type="Gene3D" id="2.40.30.130">
    <property type="match status" value="1"/>
</dbReference>
<dbReference type="EMBL" id="JACYTR010000016">
    <property type="protein sequence ID" value="MBD8526082.1"/>
    <property type="molecule type" value="Genomic_DNA"/>
</dbReference>
<dbReference type="CDD" id="cd00673">
    <property type="entry name" value="AlaRS_core"/>
    <property type="match status" value="1"/>
</dbReference>
<dbReference type="Gene3D" id="3.30.930.10">
    <property type="entry name" value="Bira Bifunctional Protein, Domain 2"/>
    <property type="match status" value="1"/>
</dbReference>
<dbReference type="GO" id="GO:0004813">
    <property type="term" value="F:alanine-tRNA ligase activity"/>
    <property type="evidence" value="ECO:0007669"/>
    <property type="project" value="UniProtKB-UniRule"/>
</dbReference>
<evidence type="ECO:0000313" key="17">
    <source>
        <dbReference type="Proteomes" id="UP000613768"/>
    </source>
</evidence>
<comment type="domain">
    <text evidence="12">Consists of three domains; the N-terminal catalytic domain, the editing domain and the C-terminal C-Ala domain. The editing domain removes incorrectly charged amino acids, while the C-Ala domain, along with tRNA(Ala), serves as a bridge to cooperatively bring together the editing and aminoacylation centers thus stimulating deacylation of misacylated tRNAs.</text>
</comment>
<dbReference type="HAMAP" id="MF_00036_B">
    <property type="entry name" value="Ala_tRNA_synth_B"/>
    <property type="match status" value="1"/>
</dbReference>
<feature type="region of interest" description="Disordered" evidence="14">
    <location>
        <begin position="843"/>
        <end position="863"/>
    </location>
</feature>
<feature type="coiled-coil region" evidence="13">
    <location>
        <begin position="727"/>
        <end position="754"/>
    </location>
</feature>
<dbReference type="FunFam" id="3.30.930.10:FF:000004">
    <property type="entry name" value="Alanine--tRNA ligase"/>
    <property type="match status" value="1"/>
</dbReference>
<evidence type="ECO:0000256" key="13">
    <source>
        <dbReference type="SAM" id="Coils"/>
    </source>
</evidence>
<dbReference type="SUPFAM" id="SSF55186">
    <property type="entry name" value="ThrRS/AlaRS common domain"/>
    <property type="match status" value="1"/>
</dbReference>
<keyword evidence="8 12" id="KW-0067">ATP-binding</keyword>
<keyword evidence="10 12" id="KW-0648">Protein biosynthesis</keyword>
<keyword evidence="6 12" id="KW-0547">Nucleotide-binding</keyword>
<dbReference type="GO" id="GO:0002161">
    <property type="term" value="F:aminoacyl-tRNA deacylase activity"/>
    <property type="evidence" value="ECO:0007669"/>
    <property type="project" value="TreeGrafter"/>
</dbReference>
<dbReference type="FunFam" id="3.30.980.10:FF:000004">
    <property type="entry name" value="Alanine--tRNA ligase, cytoplasmic"/>
    <property type="match status" value="1"/>
</dbReference>
<evidence type="ECO:0000256" key="14">
    <source>
        <dbReference type="SAM" id="MobiDB-lite"/>
    </source>
</evidence>
<comment type="catalytic activity">
    <reaction evidence="12">
        <text>tRNA(Ala) + L-alanine + ATP = L-alanyl-tRNA(Ala) + AMP + diphosphate</text>
        <dbReference type="Rhea" id="RHEA:12540"/>
        <dbReference type="Rhea" id="RHEA-COMP:9657"/>
        <dbReference type="Rhea" id="RHEA-COMP:9923"/>
        <dbReference type="ChEBI" id="CHEBI:30616"/>
        <dbReference type="ChEBI" id="CHEBI:33019"/>
        <dbReference type="ChEBI" id="CHEBI:57972"/>
        <dbReference type="ChEBI" id="CHEBI:78442"/>
        <dbReference type="ChEBI" id="CHEBI:78497"/>
        <dbReference type="ChEBI" id="CHEBI:456215"/>
        <dbReference type="EC" id="6.1.1.7"/>
    </reaction>
</comment>
<evidence type="ECO:0000256" key="12">
    <source>
        <dbReference type="HAMAP-Rule" id="MF_00036"/>
    </source>
</evidence>
<dbReference type="Gene3D" id="3.30.54.20">
    <property type="match status" value="1"/>
</dbReference>
<evidence type="ECO:0000256" key="6">
    <source>
        <dbReference type="ARBA" id="ARBA00022741"/>
    </source>
</evidence>
<keyword evidence="12" id="KW-0963">Cytoplasm</keyword>
<dbReference type="Gene3D" id="3.30.980.10">
    <property type="entry name" value="Threonyl-trna Synthetase, Chain A, domain 2"/>
    <property type="match status" value="1"/>
</dbReference>
<evidence type="ECO:0000256" key="2">
    <source>
        <dbReference type="ARBA" id="ARBA00008226"/>
    </source>
</evidence>
<feature type="binding site" evidence="12">
    <location>
        <position position="566"/>
    </location>
    <ligand>
        <name>Zn(2+)</name>
        <dbReference type="ChEBI" id="CHEBI:29105"/>
    </ligand>
</feature>
<organism evidence="16 17">
    <name type="scientific">Pseudomarimonas arenosa</name>
    <dbReference type="NCBI Taxonomy" id="2774145"/>
    <lineage>
        <taxon>Bacteria</taxon>
        <taxon>Pseudomonadati</taxon>
        <taxon>Pseudomonadota</taxon>
        <taxon>Gammaproteobacteria</taxon>
        <taxon>Lysobacterales</taxon>
        <taxon>Lysobacteraceae</taxon>
        <taxon>Pseudomarimonas</taxon>
    </lineage>
</organism>
<dbReference type="InterPro" id="IPR050058">
    <property type="entry name" value="Ala-tRNA_ligase"/>
</dbReference>
<dbReference type="PANTHER" id="PTHR11777:SF9">
    <property type="entry name" value="ALANINE--TRNA LIGASE, CYTOPLASMIC"/>
    <property type="match status" value="1"/>
</dbReference>
<comment type="caution">
    <text evidence="16">The sequence shown here is derived from an EMBL/GenBank/DDBJ whole genome shotgun (WGS) entry which is preliminary data.</text>
</comment>
<dbReference type="Pfam" id="PF07973">
    <property type="entry name" value="tRNA_SAD"/>
    <property type="match status" value="1"/>
</dbReference>
<gene>
    <name evidence="12 16" type="primary">alaS</name>
    <name evidence="16" type="ORF">IFO71_10075</name>
</gene>
<dbReference type="InterPro" id="IPR023033">
    <property type="entry name" value="Ala_tRNA_ligase_euk/bac"/>
</dbReference>